<protein>
    <recommendedName>
        <fullName evidence="1">Nucleotide modification associated domain-containing protein</fullName>
    </recommendedName>
</protein>
<proteinExistence type="predicted"/>
<dbReference type="Pfam" id="PF18754">
    <property type="entry name" value="Nmad3"/>
    <property type="match status" value="1"/>
</dbReference>
<evidence type="ECO:0000259" key="1">
    <source>
        <dbReference type="Pfam" id="PF18754"/>
    </source>
</evidence>
<name>A0A0F9FTU2_9ZZZZ</name>
<organism evidence="2">
    <name type="scientific">marine sediment metagenome</name>
    <dbReference type="NCBI Taxonomy" id="412755"/>
    <lineage>
        <taxon>unclassified sequences</taxon>
        <taxon>metagenomes</taxon>
        <taxon>ecological metagenomes</taxon>
    </lineage>
</organism>
<comment type="caution">
    <text evidence="2">The sequence shown here is derived from an EMBL/GenBank/DDBJ whole genome shotgun (WGS) entry which is preliminary data.</text>
</comment>
<evidence type="ECO:0000313" key="2">
    <source>
        <dbReference type="EMBL" id="KKL54562.1"/>
    </source>
</evidence>
<accession>A0A0F9FTU2</accession>
<feature type="domain" description="Nucleotide modification associated" evidence="1">
    <location>
        <begin position="2"/>
        <end position="228"/>
    </location>
</feature>
<dbReference type="EMBL" id="LAZR01031155">
    <property type="protein sequence ID" value="KKL54562.1"/>
    <property type="molecule type" value="Genomic_DNA"/>
</dbReference>
<sequence>MKLILSRKGFNSTYGGYPSPILPDNTLLSLPIPNRRFVKKEKQQLYFNEEIYSPIKYKDLKIPYLIRKSLASHDVNINTYQDLIDQLLQGKDIKDNGKKHPKFEPWYCHLDPDLIQEVLPREKNWRPLFGQVKGAQKELENQKVEINDLFLFFGWFRRTVIENGKLKYDHSDKRGKHVIFGYLQIDDKLTIKDKIKIQSWMKPHPHLGKELWNAINNTLYVARPTLSWGSMYIYWSRNLQIS</sequence>
<dbReference type="InterPro" id="IPR041135">
    <property type="entry name" value="Nmad3"/>
</dbReference>
<gene>
    <name evidence="2" type="ORF">LCGC14_2264180</name>
</gene>
<dbReference type="AlphaFoldDB" id="A0A0F9FTU2"/>
<reference evidence="2" key="1">
    <citation type="journal article" date="2015" name="Nature">
        <title>Complex archaea that bridge the gap between prokaryotes and eukaryotes.</title>
        <authorList>
            <person name="Spang A."/>
            <person name="Saw J.H."/>
            <person name="Jorgensen S.L."/>
            <person name="Zaremba-Niedzwiedzka K."/>
            <person name="Martijn J."/>
            <person name="Lind A.E."/>
            <person name="van Eijk R."/>
            <person name="Schleper C."/>
            <person name="Guy L."/>
            <person name="Ettema T.J."/>
        </authorList>
    </citation>
    <scope>NUCLEOTIDE SEQUENCE</scope>
</reference>